<proteinExistence type="predicted"/>
<comment type="caution">
    <text evidence="1">The sequence shown here is derived from an EMBL/GenBank/DDBJ whole genome shotgun (WGS) entry which is preliminary data.</text>
</comment>
<protein>
    <submittedName>
        <fullName evidence="1">Uncharacterized protein</fullName>
    </submittedName>
</protein>
<reference evidence="1 2" key="1">
    <citation type="journal article" date="2021" name="ISME Commun">
        <title>Automated analysis of genomic sequences facilitates high-throughput and comprehensive description of bacteria.</title>
        <authorList>
            <person name="Hitch T.C.A."/>
        </authorList>
    </citation>
    <scope>NUCLEOTIDE SEQUENCE [LARGE SCALE GENOMIC DNA]</scope>
    <source>
        <strain evidence="1 2">Sanger_03</strain>
    </source>
</reference>
<keyword evidence="2" id="KW-1185">Reference proteome</keyword>
<evidence type="ECO:0000313" key="2">
    <source>
        <dbReference type="Proteomes" id="UP001652431"/>
    </source>
</evidence>
<organism evidence="1 2">
    <name type="scientific">Dorea acetigenes</name>
    <dbReference type="NCBI Taxonomy" id="2981787"/>
    <lineage>
        <taxon>Bacteria</taxon>
        <taxon>Bacillati</taxon>
        <taxon>Bacillota</taxon>
        <taxon>Clostridia</taxon>
        <taxon>Lachnospirales</taxon>
        <taxon>Lachnospiraceae</taxon>
        <taxon>Dorea</taxon>
    </lineage>
</organism>
<sequence length="102" mass="12377">MVWKHGIFDFSIDQVIYFIPRNFGEKLNSFTITVNMSFDSPSFDMELREIGHVKKERGVSEHILKYHRKIEKDDCVKYFFKIDKECINMDNVYYIFIKPRKK</sequence>
<accession>A0ABT2RP86</accession>
<evidence type="ECO:0000313" key="1">
    <source>
        <dbReference type="EMBL" id="MCU6687227.1"/>
    </source>
</evidence>
<dbReference type="RefSeq" id="WP_158370772.1">
    <property type="nucleotide sequence ID" value="NZ_JAOQJU010000015.1"/>
</dbReference>
<gene>
    <name evidence="1" type="ORF">OCV99_11875</name>
</gene>
<name>A0ABT2RP86_9FIRM</name>
<dbReference type="Proteomes" id="UP001652431">
    <property type="component" value="Unassembled WGS sequence"/>
</dbReference>
<dbReference type="EMBL" id="JAOQJU010000015">
    <property type="protein sequence ID" value="MCU6687227.1"/>
    <property type="molecule type" value="Genomic_DNA"/>
</dbReference>